<proteinExistence type="predicted"/>
<gene>
    <name evidence="2" type="ORF">QBC38DRAFT_37882</name>
</gene>
<keyword evidence="3" id="KW-1185">Reference proteome</keyword>
<keyword evidence="1" id="KW-0472">Membrane</keyword>
<dbReference type="PANTHER" id="PTHR34414">
    <property type="entry name" value="HET DOMAIN-CONTAINING PROTEIN-RELATED"/>
    <property type="match status" value="1"/>
</dbReference>
<reference evidence="2" key="2">
    <citation type="submission" date="2023-05" db="EMBL/GenBank/DDBJ databases">
        <authorList>
            <consortium name="Lawrence Berkeley National Laboratory"/>
            <person name="Steindorff A."/>
            <person name="Hensen N."/>
            <person name="Bonometti L."/>
            <person name="Westerberg I."/>
            <person name="Brannstrom I.O."/>
            <person name="Guillou S."/>
            <person name="Cros-Aarteil S."/>
            <person name="Calhoun S."/>
            <person name="Haridas S."/>
            <person name="Kuo A."/>
            <person name="Mondo S."/>
            <person name="Pangilinan J."/>
            <person name="Riley R."/>
            <person name="Labutti K."/>
            <person name="Andreopoulos B."/>
            <person name="Lipzen A."/>
            <person name="Chen C."/>
            <person name="Yanf M."/>
            <person name="Daum C."/>
            <person name="Ng V."/>
            <person name="Clum A."/>
            <person name="Ohm R."/>
            <person name="Martin F."/>
            <person name="Silar P."/>
            <person name="Natvig D."/>
            <person name="Lalanne C."/>
            <person name="Gautier V."/>
            <person name="Ament-Velasquez S.L."/>
            <person name="Kruys A."/>
            <person name="Hutchinson M.I."/>
            <person name="Powell A.J."/>
            <person name="Barry K."/>
            <person name="Miller A.N."/>
            <person name="Grigoriev I.V."/>
            <person name="Debuchy R."/>
            <person name="Gladieux P."/>
            <person name="Thoren M.H."/>
            <person name="Johannesson H."/>
        </authorList>
    </citation>
    <scope>NUCLEOTIDE SEQUENCE</scope>
    <source>
        <strain evidence="2">CBS 990.96</strain>
    </source>
</reference>
<name>A0AAN7BIE9_9PEZI</name>
<feature type="transmembrane region" description="Helical" evidence="1">
    <location>
        <begin position="274"/>
        <end position="297"/>
    </location>
</feature>
<sequence>MPVLNPPFSQTAGLIPSSAGITLPAAVRYRRSEPLILPEQDIDLFLTNDLRTPRLEKLHTRLWLAGLPFPARPLHRQRIMGREICPTELPDEHLVWHCTKLFIKPLPEFLLSHEFWAEQLCSDPALHRSATGFLLSYSWLISHESDFFIARDAHLIPTRADWINWTAFMRDFLSHLDLDTLTQVDRRYKYGELRLSRLNSLTRYLPSEWSYRNLLYGYMTTSTWYQAFFERNFSWLLVIFVYLSVVLSALQVGLGAYEAGPVFNKLSYELALMSLASVAFSVGLIALVWFLLFWSHLLTTMDLKRKSEIKTKKILIEREQNQG</sequence>
<accession>A0AAN7BIE9</accession>
<organism evidence="2 3">
    <name type="scientific">Podospora fimiseda</name>
    <dbReference type="NCBI Taxonomy" id="252190"/>
    <lineage>
        <taxon>Eukaryota</taxon>
        <taxon>Fungi</taxon>
        <taxon>Dikarya</taxon>
        <taxon>Ascomycota</taxon>
        <taxon>Pezizomycotina</taxon>
        <taxon>Sordariomycetes</taxon>
        <taxon>Sordariomycetidae</taxon>
        <taxon>Sordariales</taxon>
        <taxon>Podosporaceae</taxon>
        <taxon>Podospora</taxon>
    </lineage>
</organism>
<evidence type="ECO:0000313" key="2">
    <source>
        <dbReference type="EMBL" id="KAK4223807.1"/>
    </source>
</evidence>
<keyword evidence="1" id="KW-0812">Transmembrane</keyword>
<evidence type="ECO:0008006" key="4">
    <source>
        <dbReference type="Google" id="ProtNLM"/>
    </source>
</evidence>
<dbReference type="AlphaFoldDB" id="A0AAN7BIE9"/>
<evidence type="ECO:0000256" key="1">
    <source>
        <dbReference type="SAM" id="Phobius"/>
    </source>
</evidence>
<protein>
    <recommendedName>
        <fullName evidence="4">Subtilisin-like serine protease</fullName>
    </recommendedName>
</protein>
<dbReference type="Pfam" id="PF20246">
    <property type="entry name" value="DUF6601"/>
    <property type="match status" value="1"/>
</dbReference>
<comment type="caution">
    <text evidence="2">The sequence shown here is derived from an EMBL/GenBank/DDBJ whole genome shotgun (WGS) entry which is preliminary data.</text>
</comment>
<reference evidence="2" key="1">
    <citation type="journal article" date="2023" name="Mol. Phylogenet. Evol.">
        <title>Genome-scale phylogeny and comparative genomics of the fungal order Sordariales.</title>
        <authorList>
            <person name="Hensen N."/>
            <person name="Bonometti L."/>
            <person name="Westerberg I."/>
            <person name="Brannstrom I.O."/>
            <person name="Guillou S."/>
            <person name="Cros-Aarteil S."/>
            <person name="Calhoun S."/>
            <person name="Haridas S."/>
            <person name="Kuo A."/>
            <person name="Mondo S."/>
            <person name="Pangilinan J."/>
            <person name="Riley R."/>
            <person name="LaButti K."/>
            <person name="Andreopoulos B."/>
            <person name="Lipzen A."/>
            <person name="Chen C."/>
            <person name="Yan M."/>
            <person name="Daum C."/>
            <person name="Ng V."/>
            <person name="Clum A."/>
            <person name="Steindorff A."/>
            <person name="Ohm R.A."/>
            <person name="Martin F."/>
            <person name="Silar P."/>
            <person name="Natvig D.O."/>
            <person name="Lalanne C."/>
            <person name="Gautier V."/>
            <person name="Ament-Velasquez S.L."/>
            <person name="Kruys A."/>
            <person name="Hutchinson M.I."/>
            <person name="Powell A.J."/>
            <person name="Barry K."/>
            <person name="Miller A.N."/>
            <person name="Grigoriev I.V."/>
            <person name="Debuchy R."/>
            <person name="Gladieux P."/>
            <person name="Hiltunen Thoren M."/>
            <person name="Johannesson H."/>
        </authorList>
    </citation>
    <scope>NUCLEOTIDE SEQUENCE</scope>
    <source>
        <strain evidence="2">CBS 990.96</strain>
    </source>
</reference>
<dbReference type="EMBL" id="MU865413">
    <property type="protein sequence ID" value="KAK4223807.1"/>
    <property type="molecule type" value="Genomic_DNA"/>
</dbReference>
<dbReference type="Proteomes" id="UP001301958">
    <property type="component" value="Unassembled WGS sequence"/>
</dbReference>
<dbReference type="InterPro" id="IPR046536">
    <property type="entry name" value="DUF6601"/>
</dbReference>
<keyword evidence="1" id="KW-1133">Transmembrane helix</keyword>
<dbReference type="PANTHER" id="PTHR34414:SF1">
    <property type="entry name" value="SUBTILISIN-LIKE SERINE PROTEASE"/>
    <property type="match status" value="1"/>
</dbReference>
<feature type="transmembrane region" description="Helical" evidence="1">
    <location>
        <begin position="233"/>
        <end position="254"/>
    </location>
</feature>
<evidence type="ECO:0000313" key="3">
    <source>
        <dbReference type="Proteomes" id="UP001301958"/>
    </source>
</evidence>